<dbReference type="CDD" id="cd03241">
    <property type="entry name" value="ABC_RecN"/>
    <property type="match status" value="2"/>
</dbReference>
<evidence type="ECO:0000256" key="4">
    <source>
        <dbReference type="ARBA" id="ARBA00022741"/>
    </source>
</evidence>
<evidence type="ECO:0000313" key="13">
    <source>
        <dbReference type="Proteomes" id="UP000501253"/>
    </source>
</evidence>
<dbReference type="EMBL" id="CP042909">
    <property type="protein sequence ID" value="QJA06695.1"/>
    <property type="molecule type" value="Genomic_DNA"/>
</dbReference>
<evidence type="ECO:0000256" key="1">
    <source>
        <dbReference type="ARBA" id="ARBA00003618"/>
    </source>
</evidence>
<keyword evidence="4" id="KW-0547">Nucleotide-binding</keyword>
<dbReference type="SMART" id="SM00382">
    <property type="entry name" value="AAA"/>
    <property type="match status" value="1"/>
</dbReference>
<feature type="domain" description="AAA+ ATPase" evidence="11">
    <location>
        <begin position="21"/>
        <end position="503"/>
    </location>
</feature>
<accession>A0A6H1WTZ6</accession>
<sequence>MLLELRLQNFLLIEEAHLSLGPGFTVLTGETGAGKSLLIKALRLVLGERGGPEYLRPGAKEAVVEALLASSKLPKRLSSLGLEPAEEILVRRIITPERSRIFVNGAPVPLKMLARVTQGLVVLTGQHEFRALLSPEYRLRLLDAFAGTEDLRRRYREVFSHLRKLREERRRLEEECSRLARERDFLEFQIREIEEAGLCPGEDEELEREREVLRNLTRLKEGLSEGVRALSVAGRELSQALSALRGLARFEEGLSGLLARLEGAYYEVLEGERELQGRLTSLPEDDSRLEEVEARLARLQNLKRKYGSTVEEILETLVELKARRERLEGGEDRLADLVAEEGRLAEEALGLALELSSERIRAAAELSRRVTEELSGLAFTGAEFRVEVQREEVRPEALGPEGLDRVEFLVRTNPGTPERPLEKVASGGELSRIFLALKGALAERDRAACLIFDEVDSGVGGRAAVRVGEKLRELSQRDQVICITHLPQIARLADRHFVVEKEVLGAQAFTRVRELSGEEREREWLRMLGEEHV</sequence>
<dbReference type="SUPFAM" id="SSF52540">
    <property type="entry name" value="P-loop containing nucleoside triphosphate hydrolases"/>
    <property type="match status" value="1"/>
</dbReference>
<comment type="similarity">
    <text evidence="2 9">Belongs to the RecN family.</text>
</comment>
<protein>
    <recommendedName>
        <fullName evidence="3 9">DNA repair protein RecN</fullName>
    </recommendedName>
    <alternativeName>
        <fullName evidence="8 9">Recombination protein N</fullName>
    </alternativeName>
</protein>
<dbReference type="InterPro" id="IPR003395">
    <property type="entry name" value="RecF/RecN/SMC_N"/>
</dbReference>
<evidence type="ECO:0000259" key="11">
    <source>
        <dbReference type="SMART" id="SM00382"/>
    </source>
</evidence>
<dbReference type="GO" id="GO:0006310">
    <property type="term" value="P:DNA recombination"/>
    <property type="evidence" value="ECO:0007669"/>
    <property type="project" value="InterPro"/>
</dbReference>
<dbReference type="AlphaFoldDB" id="A0A6H1WTZ6"/>
<dbReference type="InterPro" id="IPR027417">
    <property type="entry name" value="P-loop_NTPase"/>
</dbReference>
<keyword evidence="5 9" id="KW-0227">DNA damage</keyword>
<evidence type="ECO:0000256" key="3">
    <source>
        <dbReference type="ARBA" id="ARBA00021315"/>
    </source>
</evidence>
<dbReference type="InterPro" id="IPR004604">
    <property type="entry name" value="DNA_recomb/repair_RecN"/>
</dbReference>
<keyword evidence="10" id="KW-0175">Coiled coil</keyword>
<dbReference type="GO" id="GO:0005524">
    <property type="term" value="F:ATP binding"/>
    <property type="evidence" value="ECO:0007669"/>
    <property type="project" value="UniProtKB-KW"/>
</dbReference>
<name>A0A6H1WTZ6_9BACT</name>
<evidence type="ECO:0000256" key="6">
    <source>
        <dbReference type="ARBA" id="ARBA00022840"/>
    </source>
</evidence>
<keyword evidence="13" id="KW-1185">Reference proteome</keyword>
<evidence type="ECO:0000256" key="7">
    <source>
        <dbReference type="ARBA" id="ARBA00023204"/>
    </source>
</evidence>
<feature type="coiled-coil region" evidence="10">
    <location>
        <begin position="148"/>
        <end position="196"/>
    </location>
</feature>
<dbReference type="RefSeq" id="WP_168720048.1">
    <property type="nucleotide sequence ID" value="NZ_CP042909.1"/>
</dbReference>
<dbReference type="GO" id="GO:0043590">
    <property type="term" value="C:bacterial nucleoid"/>
    <property type="evidence" value="ECO:0007669"/>
    <property type="project" value="TreeGrafter"/>
</dbReference>
<evidence type="ECO:0000313" key="12">
    <source>
        <dbReference type="EMBL" id="QJA06695.1"/>
    </source>
</evidence>
<dbReference type="GO" id="GO:0006281">
    <property type="term" value="P:DNA repair"/>
    <property type="evidence" value="ECO:0007669"/>
    <property type="project" value="UniProtKB-KW"/>
</dbReference>
<evidence type="ECO:0000256" key="2">
    <source>
        <dbReference type="ARBA" id="ARBA00009441"/>
    </source>
</evidence>
<reference evidence="12 13" key="1">
    <citation type="submission" date="2019-08" db="EMBL/GenBank/DDBJ databases">
        <title>Complete genome sequence of Thermosulfurimonas marina SU872T, an anaerobic thermophilic chemolithoautotrophic bacterium isolated from a shallow marine hydrothermal vent.</title>
        <authorList>
            <person name="Allioux M."/>
            <person name="Jebbar M."/>
            <person name="Slobodkina G."/>
            <person name="Slobodkin A."/>
            <person name="Moalic Y."/>
            <person name="Frolova A."/>
            <person name="Shao Z."/>
            <person name="Alain K."/>
        </authorList>
    </citation>
    <scope>NUCLEOTIDE SEQUENCE [LARGE SCALE GENOMIC DNA]</scope>
    <source>
        <strain evidence="12 13">SU872</strain>
    </source>
</reference>
<dbReference type="Proteomes" id="UP000501253">
    <property type="component" value="Chromosome"/>
</dbReference>
<comment type="function">
    <text evidence="1 9">May be involved in recombinational repair of damaged DNA.</text>
</comment>
<keyword evidence="7 9" id="KW-0234">DNA repair</keyword>
<dbReference type="PANTHER" id="PTHR11059">
    <property type="entry name" value="DNA REPAIR PROTEIN RECN"/>
    <property type="match status" value="1"/>
</dbReference>
<keyword evidence="6" id="KW-0067">ATP-binding</keyword>
<dbReference type="InterPro" id="IPR003593">
    <property type="entry name" value="AAA+_ATPase"/>
</dbReference>
<dbReference type="PANTHER" id="PTHR11059:SF0">
    <property type="entry name" value="DNA REPAIR PROTEIN RECN"/>
    <property type="match status" value="1"/>
</dbReference>
<organism evidence="12 13">
    <name type="scientific">Thermosulfurimonas marina</name>
    <dbReference type="NCBI Taxonomy" id="2047767"/>
    <lineage>
        <taxon>Bacteria</taxon>
        <taxon>Pseudomonadati</taxon>
        <taxon>Thermodesulfobacteriota</taxon>
        <taxon>Thermodesulfobacteria</taxon>
        <taxon>Thermodesulfobacteriales</taxon>
        <taxon>Thermodesulfobacteriaceae</taxon>
        <taxon>Thermosulfurimonas</taxon>
    </lineage>
</organism>
<evidence type="ECO:0000256" key="10">
    <source>
        <dbReference type="SAM" id="Coils"/>
    </source>
</evidence>
<dbReference type="Pfam" id="PF02463">
    <property type="entry name" value="SMC_N"/>
    <property type="match status" value="1"/>
</dbReference>
<dbReference type="NCBIfam" id="TIGR00634">
    <property type="entry name" value="recN"/>
    <property type="match status" value="1"/>
</dbReference>
<evidence type="ECO:0000256" key="5">
    <source>
        <dbReference type="ARBA" id="ARBA00022763"/>
    </source>
</evidence>
<proteinExistence type="inferred from homology"/>
<feature type="coiled-coil region" evidence="10">
    <location>
        <begin position="282"/>
        <end position="330"/>
    </location>
</feature>
<evidence type="ECO:0000256" key="8">
    <source>
        <dbReference type="ARBA" id="ARBA00033408"/>
    </source>
</evidence>
<evidence type="ECO:0000256" key="9">
    <source>
        <dbReference type="PIRNR" id="PIRNR003128"/>
    </source>
</evidence>
<dbReference type="KEGG" id="tmai:FVE67_07770"/>
<dbReference type="PIRSF" id="PIRSF003128">
    <property type="entry name" value="RecN"/>
    <property type="match status" value="1"/>
</dbReference>
<dbReference type="GO" id="GO:0009432">
    <property type="term" value="P:SOS response"/>
    <property type="evidence" value="ECO:0007669"/>
    <property type="project" value="TreeGrafter"/>
</dbReference>
<gene>
    <name evidence="12" type="primary">recN</name>
    <name evidence="12" type="ORF">FVE67_07770</name>
</gene>
<dbReference type="Gene3D" id="3.40.50.300">
    <property type="entry name" value="P-loop containing nucleotide triphosphate hydrolases"/>
    <property type="match status" value="2"/>
</dbReference>